<evidence type="ECO:0000313" key="1">
    <source>
        <dbReference type="EMBL" id="GIY42552.1"/>
    </source>
</evidence>
<accession>A0AAV4TCL5</accession>
<evidence type="ECO:0000313" key="2">
    <source>
        <dbReference type="Proteomes" id="UP001054945"/>
    </source>
</evidence>
<protein>
    <submittedName>
        <fullName evidence="1">Uncharacterized protein</fullName>
    </submittedName>
</protein>
<dbReference type="AlphaFoldDB" id="A0AAV4TCL5"/>
<dbReference type="EMBL" id="BPLR01010864">
    <property type="protein sequence ID" value="GIY42552.1"/>
    <property type="molecule type" value="Genomic_DNA"/>
</dbReference>
<keyword evidence="2" id="KW-1185">Reference proteome</keyword>
<organism evidence="1 2">
    <name type="scientific">Caerostris extrusa</name>
    <name type="common">Bark spider</name>
    <name type="synonym">Caerostris bankana</name>
    <dbReference type="NCBI Taxonomy" id="172846"/>
    <lineage>
        <taxon>Eukaryota</taxon>
        <taxon>Metazoa</taxon>
        <taxon>Ecdysozoa</taxon>
        <taxon>Arthropoda</taxon>
        <taxon>Chelicerata</taxon>
        <taxon>Arachnida</taxon>
        <taxon>Araneae</taxon>
        <taxon>Araneomorphae</taxon>
        <taxon>Entelegynae</taxon>
        <taxon>Araneoidea</taxon>
        <taxon>Araneidae</taxon>
        <taxon>Caerostris</taxon>
    </lineage>
</organism>
<name>A0AAV4TCL5_CAEEX</name>
<comment type="caution">
    <text evidence="1">The sequence shown here is derived from an EMBL/GenBank/DDBJ whole genome shotgun (WGS) entry which is preliminary data.</text>
</comment>
<reference evidence="1 2" key="1">
    <citation type="submission" date="2021-06" db="EMBL/GenBank/DDBJ databases">
        <title>Caerostris extrusa draft genome.</title>
        <authorList>
            <person name="Kono N."/>
            <person name="Arakawa K."/>
        </authorList>
    </citation>
    <scope>NUCLEOTIDE SEQUENCE [LARGE SCALE GENOMIC DNA]</scope>
</reference>
<sequence>MGFWRSIPYSRHEGQLALDFDLRRCFSLLTSISEVRRGKISLNKFGNRKEQKTKIVGGTKSLSRRPENPFPAPLAAYVLFLRNAHRKKFPPPSSILYRQNHNCQGHLEQSRTGLEGRCTPKSWQSATKVRKKDAGIRIDRR</sequence>
<gene>
    <name evidence="1" type="ORF">CEXT_139491</name>
</gene>
<proteinExistence type="predicted"/>
<dbReference type="Proteomes" id="UP001054945">
    <property type="component" value="Unassembled WGS sequence"/>
</dbReference>